<dbReference type="STRING" id="35752.SAMN05421541_10188"/>
<keyword evidence="3" id="KW-1185">Reference proteome</keyword>
<proteinExistence type="predicted"/>
<dbReference type="InterPro" id="IPR043857">
    <property type="entry name" value="DUF5819"/>
</dbReference>
<dbReference type="Pfam" id="PF19136">
    <property type="entry name" value="DUF5819"/>
    <property type="match status" value="1"/>
</dbReference>
<name>A0A1I1ZJJ5_9ACTN</name>
<gene>
    <name evidence="2" type="ORF">SAMN05421541_10188</name>
</gene>
<keyword evidence="1" id="KW-0812">Transmembrane</keyword>
<reference evidence="2 3" key="1">
    <citation type="submission" date="2016-10" db="EMBL/GenBank/DDBJ databases">
        <authorList>
            <person name="de Groot N.N."/>
        </authorList>
    </citation>
    <scope>NUCLEOTIDE SEQUENCE [LARGE SCALE GENOMIC DNA]</scope>
    <source>
        <strain evidence="2 3">DSM 43019</strain>
    </source>
</reference>
<dbReference type="AlphaFoldDB" id="A0A1I1ZJJ5"/>
<protein>
    <submittedName>
        <fullName evidence="2">Uncharacterized protein</fullName>
    </submittedName>
</protein>
<evidence type="ECO:0000313" key="2">
    <source>
        <dbReference type="EMBL" id="SFE30723.1"/>
    </source>
</evidence>
<evidence type="ECO:0000313" key="3">
    <source>
        <dbReference type="Proteomes" id="UP000199645"/>
    </source>
</evidence>
<dbReference type="EMBL" id="FONV01000001">
    <property type="protein sequence ID" value="SFE30723.1"/>
    <property type="molecule type" value="Genomic_DNA"/>
</dbReference>
<keyword evidence="1" id="KW-0472">Membrane</keyword>
<accession>A0A1I1ZJJ5</accession>
<evidence type="ECO:0000256" key="1">
    <source>
        <dbReference type="SAM" id="Phobius"/>
    </source>
</evidence>
<keyword evidence="1" id="KW-1133">Transmembrane helix</keyword>
<sequence>MRQRYGEQGEKPQRVLRGAVVGLCAAAALTHVLMTFLHVAPSNPISERYRAQINAWISPYFEQNWLLFAPNPEPIRTQIFGRTGWTDAAGRRETGDWVDLTAADNAAVTHNVYPSRTNQAMLHRAWNAYAEAHGEDEVSVDEYSLLRAENLRNIATRRLAELSPQPFQVIRLRVVATPILPPGETTPTDENKPYTRLLPWWNVTSDGS</sequence>
<organism evidence="2 3">
    <name type="scientific">Actinoplanes philippinensis</name>
    <dbReference type="NCBI Taxonomy" id="35752"/>
    <lineage>
        <taxon>Bacteria</taxon>
        <taxon>Bacillati</taxon>
        <taxon>Actinomycetota</taxon>
        <taxon>Actinomycetes</taxon>
        <taxon>Micromonosporales</taxon>
        <taxon>Micromonosporaceae</taxon>
        <taxon>Actinoplanes</taxon>
    </lineage>
</organism>
<feature type="transmembrane region" description="Helical" evidence="1">
    <location>
        <begin position="20"/>
        <end position="40"/>
    </location>
</feature>
<dbReference type="Proteomes" id="UP000199645">
    <property type="component" value="Unassembled WGS sequence"/>
</dbReference>